<gene>
    <name evidence="2" type="ORF">SAMN06295998_13316</name>
</gene>
<name>A0A1W2ELX8_9RHOB</name>
<dbReference type="EMBL" id="FWYD01000033">
    <property type="protein sequence ID" value="SMD10719.1"/>
    <property type="molecule type" value="Genomic_DNA"/>
</dbReference>
<dbReference type="STRING" id="1387277.SAMN06295998_13316"/>
<evidence type="ECO:0000313" key="3">
    <source>
        <dbReference type="Proteomes" id="UP000192330"/>
    </source>
</evidence>
<dbReference type="SUPFAM" id="SSF51735">
    <property type="entry name" value="NAD(P)-binding Rossmann-fold domains"/>
    <property type="match status" value="1"/>
</dbReference>
<dbReference type="AlphaFoldDB" id="A0A1W2ELX8"/>
<accession>A0A1W2ELX8</accession>
<sequence>MGRHICKAFSADGARVTVMDVVPPPPNSPYEWISGSISDPSMMAAACVNCTTVVFLANASLPGSAIANLSNEVQSHVRDTVRAAETCGALGVNKFLFASSGGTVYGYEPADGSPLDENAAPRPRNAYGVSKLAIEHYLRLLSYQSKEMDTVSLRISNPYGEGQRATRGQGFVAAAMQNAMSGAPMEIWGDGSVERDFLHVSDVAQAFLCAEKAEEAPSVINIGSGHAVSMRDILGLVQAATERNIATTYLSGRIIDVRRNVLNIDLAQESLGWKPTVGLQAGLARTAAWWHDITQPPRSPETAP</sequence>
<organism evidence="2 3">
    <name type="scientific">Primorskyibacter flagellatus</name>
    <dbReference type="NCBI Taxonomy" id="1387277"/>
    <lineage>
        <taxon>Bacteria</taxon>
        <taxon>Pseudomonadati</taxon>
        <taxon>Pseudomonadota</taxon>
        <taxon>Alphaproteobacteria</taxon>
        <taxon>Rhodobacterales</taxon>
        <taxon>Roseobacteraceae</taxon>
        <taxon>Primorskyibacter</taxon>
    </lineage>
</organism>
<reference evidence="2 3" key="1">
    <citation type="submission" date="2017-04" db="EMBL/GenBank/DDBJ databases">
        <authorList>
            <person name="Afonso C.L."/>
            <person name="Miller P.J."/>
            <person name="Scott M.A."/>
            <person name="Spackman E."/>
            <person name="Goraichik I."/>
            <person name="Dimitrov K.M."/>
            <person name="Suarez D.L."/>
            <person name="Swayne D.E."/>
        </authorList>
    </citation>
    <scope>NUCLEOTIDE SEQUENCE [LARGE SCALE GENOMIC DNA]</scope>
    <source>
        <strain evidence="2 3">CGMCC 1.12644</strain>
    </source>
</reference>
<dbReference type="InterPro" id="IPR050177">
    <property type="entry name" value="Lipid_A_modif_metabolic_enz"/>
</dbReference>
<evidence type="ECO:0000259" key="1">
    <source>
        <dbReference type="Pfam" id="PF01370"/>
    </source>
</evidence>
<evidence type="ECO:0000313" key="2">
    <source>
        <dbReference type="EMBL" id="SMD10719.1"/>
    </source>
</evidence>
<dbReference type="InterPro" id="IPR001509">
    <property type="entry name" value="Epimerase_deHydtase"/>
</dbReference>
<feature type="domain" description="NAD-dependent epimerase/dehydratase" evidence="1">
    <location>
        <begin position="1"/>
        <end position="223"/>
    </location>
</feature>
<dbReference type="Gene3D" id="3.90.25.10">
    <property type="entry name" value="UDP-galactose 4-epimerase, domain 1"/>
    <property type="match status" value="1"/>
</dbReference>
<protein>
    <submittedName>
        <fullName evidence="2">UDP-glucose 4-epimerase</fullName>
    </submittedName>
</protein>
<dbReference type="Proteomes" id="UP000192330">
    <property type="component" value="Unassembled WGS sequence"/>
</dbReference>
<dbReference type="InterPro" id="IPR036291">
    <property type="entry name" value="NAD(P)-bd_dom_sf"/>
</dbReference>
<dbReference type="PANTHER" id="PTHR43245">
    <property type="entry name" value="BIFUNCTIONAL POLYMYXIN RESISTANCE PROTEIN ARNA"/>
    <property type="match status" value="1"/>
</dbReference>
<keyword evidence="3" id="KW-1185">Reference proteome</keyword>
<dbReference type="Pfam" id="PF01370">
    <property type="entry name" value="Epimerase"/>
    <property type="match status" value="1"/>
</dbReference>
<dbReference type="PANTHER" id="PTHR43245:SF13">
    <property type="entry name" value="UDP-D-APIOSE_UDP-D-XYLOSE SYNTHASE 2"/>
    <property type="match status" value="1"/>
</dbReference>
<proteinExistence type="predicted"/>
<dbReference type="Gene3D" id="3.40.50.720">
    <property type="entry name" value="NAD(P)-binding Rossmann-like Domain"/>
    <property type="match status" value="1"/>
</dbReference>